<name>A0A846X7F9_9NOCA</name>
<protein>
    <submittedName>
        <fullName evidence="1">Heme-binding protein</fullName>
    </submittedName>
</protein>
<dbReference type="PANTHER" id="PTHR34309:SF10">
    <property type="entry name" value="SLR1406 PROTEIN"/>
    <property type="match status" value="1"/>
</dbReference>
<accession>A0A846X7F9</accession>
<evidence type="ECO:0000313" key="1">
    <source>
        <dbReference type="EMBL" id="NKY31872.1"/>
    </source>
</evidence>
<dbReference type="PANTHER" id="PTHR34309">
    <property type="entry name" value="SLR1406 PROTEIN"/>
    <property type="match status" value="1"/>
</dbReference>
<dbReference type="InterPro" id="IPR005624">
    <property type="entry name" value="PduO/GlcC-like"/>
</dbReference>
<dbReference type="EMBL" id="JAAXOO010000001">
    <property type="protein sequence ID" value="NKY31872.1"/>
    <property type="molecule type" value="Genomic_DNA"/>
</dbReference>
<dbReference type="AlphaFoldDB" id="A0A846X7F9"/>
<sequence length="136" mass="13746">MIERNVLTLQDAEIILAAGKAKALEIGVAMTLVVVDHSGHPVAGIRMDESPLMALAMAKQKAYTAVGMGVPTSSWESVANENPSFAGSITSIHKFTPFGGGIPVRAEGTLVGALGVSGGAVEEDIAVAEAGVAAFG</sequence>
<dbReference type="InterPro" id="IPR052517">
    <property type="entry name" value="GlcG_carb_metab_protein"/>
</dbReference>
<gene>
    <name evidence="1" type="ORF">HGA13_02115</name>
</gene>
<dbReference type="Gene3D" id="3.30.450.150">
    <property type="entry name" value="Haem-degrading domain"/>
    <property type="match status" value="1"/>
</dbReference>
<proteinExistence type="predicted"/>
<dbReference type="SUPFAM" id="SSF143744">
    <property type="entry name" value="GlcG-like"/>
    <property type="match status" value="1"/>
</dbReference>
<dbReference type="Proteomes" id="UP000565715">
    <property type="component" value="Unassembled WGS sequence"/>
</dbReference>
<dbReference type="Pfam" id="PF03928">
    <property type="entry name" value="HbpS-like"/>
    <property type="match status" value="1"/>
</dbReference>
<reference evidence="1 2" key="1">
    <citation type="submission" date="2020-04" db="EMBL/GenBank/DDBJ databases">
        <title>MicrobeNet Type strains.</title>
        <authorList>
            <person name="Nicholson A.C."/>
        </authorList>
    </citation>
    <scope>NUCLEOTIDE SEQUENCE [LARGE SCALE GENOMIC DNA]</scope>
    <source>
        <strain evidence="1 2">DSM 45078</strain>
    </source>
</reference>
<organism evidence="1 2">
    <name type="scientific">Nocardia speluncae</name>
    <dbReference type="NCBI Taxonomy" id="419477"/>
    <lineage>
        <taxon>Bacteria</taxon>
        <taxon>Bacillati</taxon>
        <taxon>Actinomycetota</taxon>
        <taxon>Actinomycetes</taxon>
        <taxon>Mycobacteriales</taxon>
        <taxon>Nocardiaceae</taxon>
        <taxon>Nocardia</taxon>
    </lineage>
</organism>
<dbReference type="InterPro" id="IPR038084">
    <property type="entry name" value="PduO/GlcC-like_sf"/>
</dbReference>
<comment type="caution">
    <text evidence="1">The sequence shown here is derived from an EMBL/GenBank/DDBJ whole genome shotgun (WGS) entry which is preliminary data.</text>
</comment>
<dbReference type="RefSeq" id="WP_084470563.1">
    <property type="nucleotide sequence ID" value="NZ_JAAXOO010000001.1"/>
</dbReference>
<keyword evidence="2" id="KW-1185">Reference proteome</keyword>
<evidence type="ECO:0000313" key="2">
    <source>
        <dbReference type="Proteomes" id="UP000565715"/>
    </source>
</evidence>